<gene>
    <name evidence="1" type="ORF">ACJHVH_08580</name>
</gene>
<dbReference type="PANTHER" id="PTHR35004:SF8">
    <property type="entry name" value="TRANSPOSASE RV3428C-RELATED"/>
    <property type="match status" value="1"/>
</dbReference>
<evidence type="ECO:0008006" key="3">
    <source>
        <dbReference type="Google" id="ProtNLM"/>
    </source>
</evidence>
<accession>A0ABW8UAI4</accession>
<name>A0ABW8UAI4_9GAMM</name>
<protein>
    <recommendedName>
        <fullName evidence="3">Transposase and inactivated derivatives</fullName>
    </recommendedName>
</protein>
<keyword evidence="2" id="KW-1185">Reference proteome</keyword>
<sequence length="213" mass="24422">MSNSVGNAIWLLFGIILSNRAIARHLGISPTTVAKIRKLNQNCMLGIDEILATNDVEMRRLLGLVKIYNPHKIKSIKTHPDWAYIDKEMSRPDMTLELLWQEFRKTHPDGIGYSQFCEQYRKYKKTSRPSKRQIYKAGEMVQVDFCGRKVPIYNERTGTEIVEAEIFVAILPASGYIYTVPPSHLKRRKTGSYAISVCLSILVVYHSSWSQIT</sequence>
<dbReference type="PANTHER" id="PTHR35004">
    <property type="entry name" value="TRANSPOSASE RV3428C-RELATED"/>
    <property type="match status" value="1"/>
</dbReference>
<evidence type="ECO:0000313" key="2">
    <source>
        <dbReference type="Proteomes" id="UP001624684"/>
    </source>
</evidence>
<dbReference type="RefSeq" id="WP_407069530.1">
    <property type="nucleotide sequence ID" value="NZ_JBJJXE010000018.1"/>
</dbReference>
<evidence type="ECO:0000313" key="1">
    <source>
        <dbReference type="EMBL" id="MFL1733034.1"/>
    </source>
</evidence>
<organism evidence="1 2">
    <name type="scientific">Moraxella oculi</name>
    <dbReference type="NCBI Taxonomy" id="2940516"/>
    <lineage>
        <taxon>Bacteria</taxon>
        <taxon>Pseudomonadati</taxon>
        <taxon>Pseudomonadota</taxon>
        <taxon>Gammaproteobacteria</taxon>
        <taxon>Moraxellales</taxon>
        <taxon>Moraxellaceae</taxon>
        <taxon>Moraxella</taxon>
    </lineage>
</organism>
<reference evidence="1 2" key="1">
    <citation type="submission" date="2024-11" db="EMBL/GenBank/DDBJ databases">
        <title>First Report of Moraxella oculi in Brazil in an Infectious Bovine Keratoconjunctivitis Outbreak.</title>
        <authorList>
            <person name="Carvalho C.V."/>
            <person name="Domingues R."/>
            <person name="Coutinho C."/>
            <person name="Honorio N.T.B.S."/>
            <person name="Faza D.R.L.R."/>
            <person name="Carvalho W.A."/>
            <person name="Machado A.B.F."/>
            <person name="Martins M.F."/>
            <person name="Gaspar E.B."/>
        </authorList>
    </citation>
    <scope>NUCLEOTIDE SEQUENCE [LARGE SCALE GENOMIC DNA]</scope>
    <source>
        <strain evidence="1 2">2117LE</strain>
    </source>
</reference>
<dbReference type="Proteomes" id="UP001624684">
    <property type="component" value="Unassembled WGS sequence"/>
</dbReference>
<comment type="caution">
    <text evidence="1">The sequence shown here is derived from an EMBL/GenBank/DDBJ whole genome shotgun (WGS) entry which is preliminary data.</text>
</comment>
<dbReference type="EMBL" id="JBJJXE010000018">
    <property type="protein sequence ID" value="MFL1733034.1"/>
    <property type="molecule type" value="Genomic_DNA"/>
</dbReference>
<proteinExistence type="predicted"/>